<feature type="non-terminal residue" evidence="1">
    <location>
        <position position="114"/>
    </location>
</feature>
<evidence type="ECO:0000313" key="3">
    <source>
        <dbReference type="Proteomes" id="UP001152797"/>
    </source>
</evidence>
<gene>
    <name evidence="1" type="ORF">C1SCF055_LOCUS37953</name>
</gene>
<evidence type="ECO:0000313" key="2">
    <source>
        <dbReference type="EMBL" id="CAL1166308.1"/>
    </source>
</evidence>
<sequence length="114" mass="12228">VKHRVCSCARSMRVLCAACGTQRAVLVSSLVRAMEFVTLRAGGCEGSAVFFATEQLLCVPVTTAHHLGLEIRSHEPAGPTGPQRLEFLDSSSECPSFLGDVHLFVPIVFLSLLS</sequence>
<comment type="caution">
    <text evidence="1">The sequence shown here is derived from an EMBL/GenBank/DDBJ whole genome shotgun (WGS) entry which is preliminary data.</text>
</comment>
<evidence type="ECO:0000313" key="1">
    <source>
        <dbReference type="EMBL" id="CAI4012933.1"/>
    </source>
</evidence>
<dbReference type="EMBL" id="CAMXCT010005657">
    <property type="protein sequence ID" value="CAI4012933.1"/>
    <property type="molecule type" value="Genomic_DNA"/>
</dbReference>
<name>A0A9P1DQH6_9DINO</name>
<dbReference type="EMBL" id="CAMXCT030005657">
    <property type="protein sequence ID" value="CAL4800245.1"/>
    <property type="molecule type" value="Genomic_DNA"/>
</dbReference>
<keyword evidence="3" id="KW-1185">Reference proteome</keyword>
<dbReference type="EMBL" id="CAMXCT020005657">
    <property type="protein sequence ID" value="CAL1166308.1"/>
    <property type="molecule type" value="Genomic_DNA"/>
</dbReference>
<reference evidence="1" key="1">
    <citation type="submission" date="2022-10" db="EMBL/GenBank/DDBJ databases">
        <authorList>
            <person name="Chen Y."/>
            <person name="Dougan E. K."/>
            <person name="Chan C."/>
            <person name="Rhodes N."/>
            <person name="Thang M."/>
        </authorList>
    </citation>
    <scope>NUCLEOTIDE SEQUENCE</scope>
</reference>
<proteinExistence type="predicted"/>
<reference evidence="2" key="2">
    <citation type="submission" date="2024-04" db="EMBL/GenBank/DDBJ databases">
        <authorList>
            <person name="Chen Y."/>
            <person name="Shah S."/>
            <person name="Dougan E. K."/>
            <person name="Thang M."/>
            <person name="Chan C."/>
        </authorList>
    </citation>
    <scope>NUCLEOTIDE SEQUENCE [LARGE SCALE GENOMIC DNA]</scope>
</reference>
<dbReference type="Proteomes" id="UP001152797">
    <property type="component" value="Unassembled WGS sequence"/>
</dbReference>
<organism evidence="1">
    <name type="scientific">Cladocopium goreaui</name>
    <dbReference type="NCBI Taxonomy" id="2562237"/>
    <lineage>
        <taxon>Eukaryota</taxon>
        <taxon>Sar</taxon>
        <taxon>Alveolata</taxon>
        <taxon>Dinophyceae</taxon>
        <taxon>Suessiales</taxon>
        <taxon>Symbiodiniaceae</taxon>
        <taxon>Cladocopium</taxon>
    </lineage>
</organism>
<feature type="non-terminal residue" evidence="1">
    <location>
        <position position="1"/>
    </location>
</feature>
<dbReference type="AlphaFoldDB" id="A0A9P1DQH6"/>
<protein>
    <submittedName>
        <fullName evidence="1">Uncharacterized protein</fullName>
    </submittedName>
</protein>
<accession>A0A9P1DQH6</accession>